<reference evidence="5" key="1">
    <citation type="submission" date="2017-02" db="UniProtKB">
        <authorList>
            <consortium name="WormBaseParasite"/>
        </authorList>
    </citation>
    <scope>IDENTIFICATION</scope>
</reference>
<dbReference type="EMBL" id="UYSL01023148">
    <property type="protein sequence ID" value="VDL81772.1"/>
    <property type="molecule type" value="Genomic_DNA"/>
</dbReference>
<dbReference type="InterPro" id="IPR044563">
    <property type="entry name" value="Sgt1-like"/>
</dbReference>
<feature type="transmembrane region" description="Helical" evidence="1">
    <location>
        <begin position="38"/>
        <end position="58"/>
    </location>
</feature>
<dbReference type="STRING" id="27835.A0A0N4YLQ1"/>
<keyword evidence="1" id="KW-1133">Transmembrane helix</keyword>
<keyword evidence="1" id="KW-0812">Transmembrane</keyword>
<evidence type="ECO:0000313" key="5">
    <source>
        <dbReference type="WBParaSite" id="NBR_0001805001-mRNA-1"/>
    </source>
</evidence>
<dbReference type="Proteomes" id="UP000271162">
    <property type="component" value="Unassembled WGS sequence"/>
</dbReference>
<protein>
    <submittedName>
        <fullName evidence="5">Putative chaperone binding protein (inferred by orthology to a S. mansoni protein)</fullName>
    </submittedName>
</protein>
<sequence length="145" mass="17028">MPKKTPGHWTMLGASATEETLPSEPYHPSRNWEAIERVQRFFILSLFLFNFFLSFFVFSKQFELHCSRLQTVIQEEENEPLEGQDAVNRMFKKLYSEASDDVKKAMIKSYQESGGTVLSTNWAEISKKRTEVQPPDCMEYKRFEQ</sequence>
<evidence type="ECO:0000313" key="3">
    <source>
        <dbReference type="EMBL" id="VDL81772.1"/>
    </source>
</evidence>
<dbReference type="AlphaFoldDB" id="A0A0N4YLQ1"/>
<dbReference type="GO" id="GO:0051087">
    <property type="term" value="F:protein-folding chaperone binding"/>
    <property type="evidence" value="ECO:0007669"/>
    <property type="project" value="InterPro"/>
</dbReference>
<dbReference type="Pfam" id="PF05002">
    <property type="entry name" value="SGS"/>
    <property type="match status" value="1"/>
</dbReference>
<name>A0A0N4YLQ1_NIPBR</name>
<dbReference type="InterPro" id="IPR007699">
    <property type="entry name" value="SGS_dom"/>
</dbReference>
<dbReference type="WBParaSite" id="NBR_0001805001-mRNA-1">
    <property type="protein sequence ID" value="NBR_0001805001-mRNA-1"/>
    <property type="gene ID" value="NBR_0001805001"/>
</dbReference>
<evidence type="ECO:0000313" key="4">
    <source>
        <dbReference type="Proteomes" id="UP000271162"/>
    </source>
</evidence>
<dbReference type="PANTHER" id="PTHR45862">
    <property type="entry name" value="PROTEIN SGT1 HOMOLOG"/>
    <property type="match status" value="1"/>
</dbReference>
<organism evidence="5">
    <name type="scientific">Nippostrongylus brasiliensis</name>
    <name type="common">Rat hookworm</name>
    <dbReference type="NCBI Taxonomy" id="27835"/>
    <lineage>
        <taxon>Eukaryota</taxon>
        <taxon>Metazoa</taxon>
        <taxon>Ecdysozoa</taxon>
        <taxon>Nematoda</taxon>
        <taxon>Chromadorea</taxon>
        <taxon>Rhabditida</taxon>
        <taxon>Rhabditina</taxon>
        <taxon>Rhabditomorpha</taxon>
        <taxon>Strongyloidea</taxon>
        <taxon>Heligmosomidae</taxon>
        <taxon>Nippostrongylus</taxon>
    </lineage>
</organism>
<gene>
    <name evidence="3" type="ORF">NBR_LOCUS18051</name>
</gene>
<evidence type="ECO:0000259" key="2">
    <source>
        <dbReference type="PROSITE" id="PS51048"/>
    </source>
</evidence>
<accession>A0A0N4YLQ1</accession>
<evidence type="ECO:0000256" key="1">
    <source>
        <dbReference type="SAM" id="Phobius"/>
    </source>
</evidence>
<reference evidence="3 4" key="2">
    <citation type="submission" date="2018-11" db="EMBL/GenBank/DDBJ databases">
        <authorList>
            <consortium name="Pathogen Informatics"/>
        </authorList>
    </citation>
    <scope>NUCLEOTIDE SEQUENCE [LARGE SCALE GENOMIC DNA]</scope>
</reference>
<keyword evidence="4" id="KW-1185">Reference proteome</keyword>
<proteinExistence type="predicted"/>
<dbReference type="OMA" id="PSGMEFK"/>
<feature type="domain" description="SGS" evidence="2">
    <location>
        <begin position="55"/>
        <end position="145"/>
    </location>
</feature>
<dbReference type="PROSITE" id="PS51048">
    <property type="entry name" value="SGS"/>
    <property type="match status" value="1"/>
</dbReference>
<keyword evidence="1" id="KW-0472">Membrane</keyword>